<dbReference type="STRING" id="887929.HMP0721_0693"/>
<feature type="domain" description="Ricin B lectin" evidence="2">
    <location>
        <begin position="441"/>
        <end position="573"/>
    </location>
</feature>
<dbReference type="SMART" id="SM00458">
    <property type="entry name" value="RICIN"/>
    <property type="match status" value="4"/>
</dbReference>
<accession>E6MFB0</accession>
<dbReference type="eggNOG" id="COG2273">
    <property type="taxonomic scope" value="Bacteria"/>
</dbReference>
<feature type="domain" description="Ricin B lectin" evidence="2">
    <location>
        <begin position="146"/>
        <end position="276"/>
    </location>
</feature>
<dbReference type="eggNOG" id="COG1472">
    <property type="taxonomic scope" value="Bacteria"/>
</dbReference>
<gene>
    <name evidence="3" type="ORF">HMP0721_0693</name>
</gene>
<dbReference type="InterPro" id="IPR035992">
    <property type="entry name" value="Ricin_B-like_lectins"/>
</dbReference>
<comment type="similarity">
    <text evidence="1">Belongs to the glycosyl hydrolase 25 family.</text>
</comment>
<dbReference type="EMBL" id="AEQN01000011">
    <property type="protein sequence ID" value="EFV02270.1"/>
    <property type="molecule type" value="Genomic_DNA"/>
</dbReference>
<dbReference type="PROSITE" id="PS51904">
    <property type="entry name" value="GLYCOSYL_HYDROL_F25_2"/>
    <property type="match status" value="1"/>
</dbReference>
<organism evidence="3 4">
    <name type="scientific">Pseudoramibacter alactolyticus ATCC 23263</name>
    <dbReference type="NCBI Taxonomy" id="887929"/>
    <lineage>
        <taxon>Bacteria</taxon>
        <taxon>Bacillati</taxon>
        <taxon>Bacillota</taxon>
        <taxon>Clostridia</taxon>
        <taxon>Eubacteriales</taxon>
        <taxon>Eubacteriaceae</taxon>
        <taxon>Pseudoramibacter</taxon>
    </lineage>
</organism>
<dbReference type="HOGENOM" id="CLU_355954_0_0_9"/>
<feature type="domain" description="Ricin B lectin" evidence="2">
    <location>
        <begin position="295"/>
        <end position="425"/>
    </location>
</feature>
<dbReference type="Gene3D" id="2.80.10.50">
    <property type="match status" value="8"/>
</dbReference>
<evidence type="ECO:0000259" key="2">
    <source>
        <dbReference type="SMART" id="SM00458"/>
    </source>
</evidence>
<dbReference type="AlphaFoldDB" id="E6MFB0"/>
<dbReference type="InterPro" id="IPR017853">
    <property type="entry name" value="GH"/>
</dbReference>
<dbReference type="PANTHER" id="PTHR34135:SF2">
    <property type="entry name" value="LYSOZYME"/>
    <property type="match status" value="1"/>
</dbReference>
<dbReference type="CDD" id="cd00161">
    <property type="entry name" value="beta-trefoil_Ricin-like"/>
    <property type="match status" value="4"/>
</dbReference>
<feature type="domain" description="Ricin B lectin" evidence="2">
    <location>
        <begin position="2"/>
        <end position="133"/>
    </location>
</feature>
<proteinExistence type="inferred from homology"/>
<dbReference type="eggNOG" id="COG3757">
    <property type="taxonomic scope" value="Bacteria"/>
</dbReference>
<dbReference type="Pfam" id="PF14200">
    <property type="entry name" value="RicinB_lectin_2"/>
    <property type="match status" value="4"/>
</dbReference>
<comment type="caution">
    <text evidence="3">The sequence shown here is derived from an EMBL/GenBank/DDBJ whole genome shotgun (WGS) entry which is preliminary data.</text>
</comment>
<evidence type="ECO:0000256" key="1">
    <source>
        <dbReference type="ARBA" id="ARBA00010646"/>
    </source>
</evidence>
<dbReference type="GO" id="GO:0016052">
    <property type="term" value="P:carbohydrate catabolic process"/>
    <property type="evidence" value="ECO:0007669"/>
    <property type="project" value="TreeGrafter"/>
</dbReference>
<evidence type="ECO:0000313" key="4">
    <source>
        <dbReference type="Proteomes" id="UP000004754"/>
    </source>
</evidence>
<keyword evidence="3" id="KW-0378">Hydrolase</keyword>
<dbReference type="InterPro" id="IPR002053">
    <property type="entry name" value="Glyco_hydro_25"/>
</dbReference>
<dbReference type="Proteomes" id="UP000004754">
    <property type="component" value="Unassembled WGS sequence"/>
</dbReference>
<dbReference type="GO" id="GO:0003796">
    <property type="term" value="F:lysozyme activity"/>
    <property type="evidence" value="ECO:0007669"/>
    <property type="project" value="InterPro"/>
</dbReference>
<dbReference type="GO" id="GO:0009253">
    <property type="term" value="P:peptidoglycan catabolic process"/>
    <property type="evidence" value="ECO:0007669"/>
    <property type="project" value="InterPro"/>
</dbReference>
<dbReference type="PANTHER" id="PTHR34135">
    <property type="entry name" value="LYSOZYME"/>
    <property type="match status" value="1"/>
</dbReference>
<dbReference type="SUPFAM" id="SSF51445">
    <property type="entry name" value="(Trans)glycosidases"/>
    <property type="match status" value="1"/>
</dbReference>
<protein>
    <submittedName>
        <fullName evidence="3">Glycosyl hydrolase family 25</fullName>
    </submittedName>
</protein>
<dbReference type="Gene3D" id="3.20.20.80">
    <property type="entry name" value="Glycosidases"/>
    <property type="match status" value="1"/>
</dbReference>
<name>E6MFB0_9FIRM</name>
<keyword evidence="4" id="KW-1185">Reference proteome</keyword>
<dbReference type="Pfam" id="PF01183">
    <property type="entry name" value="Glyco_hydro_25"/>
    <property type="match status" value="1"/>
</dbReference>
<dbReference type="SUPFAM" id="SSF50370">
    <property type="entry name" value="Ricin B-like lectins"/>
    <property type="match status" value="4"/>
</dbReference>
<sequence>MFTAQILIGDQAVSKNENNVVVLEKNEYSTDQYWEFIPVDNGYYKIINKSNGQALDVSGALDKNGSNVQLYNDNGTKAQQWRLLLNTDGSYNLKPACSNARVMDVVGGEINKSGTNVQLYQDNNTKAQNFKVVVSHSVQSSDLGNFTARLTSNNRALSIDGSNAVVQPRKIGKDQVWRFVYSRGSGTYTITNVLNGKCLDVSGGADRNGANIQTYAANNTNAQRWYLLKHGDGSYYLRPAISGSRTMDISGNGSKAGTNVQLYTMNKSGAQKFSIEKCASDDGQMESVNLGNDFTAKLTNINSGKVVAESATSTATQQTYAGGISQQFWRFTYKDGSYTITNAASGKALDVKGAIDKNGTIIQTYASNNTNAQKWVIEKNGSVYNLKPASSLTRVLDISGATKDEGAKAQLYTSNGSAAQGFLIEKTSVTNAVKAENLGDGFTARITNSNSGKSVTINGTTVDQQNRMTSKNQGWTFKRNADNSYTIVSLTNASKALDVKGAADKDSTDIQIYTSNGTKAQRWIVVKSGNLYLLKPESSMTRVMDINGASKNNHANVQLYTANNTGAQKFTINKADKNSFGSTVSIGDKGVDVSEWQGYISQANWKKAKNAGIKYAMLRIAWGHKGNGAADKQFNNNYQNTKANGIPVGVYVYSYADTEAEAREEADYAVSLLAGKKLQLPVCIDVEDKRIEYLSKTQQAKNIVAFCERVKSRGYTPMLYANQNWLKNKIEYNRIKNYRIWYAQYPYHWSESSKPSYGNHIDIWQYSSSGRVSGLSGNIDMNKAYAAF</sequence>
<evidence type="ECO:0000313" key="3">
    <source>
        <dbReference type="EMBL" id="EFV02270.1"/>
    </source>
</evidence>
<dbReference type="PROSITE" id="PS50231">
    <property type="entry name" value="RICIN_B_LECTIN"/>
    <property type="match status" value="4"/>
</dbReference>
<dbReference type="InterPro" id="IPR000772">
    <property type="entry name" value="Ricin_B_lectin"/>
</dbReference>
<reference evidence="3 4" key="1">
    <citation type="submission" date="2010-12" db="EMBL/GenBank/DDBJ databases">
        <authorList>
            <person name="Muzny D."/>
            <person name="Qin X."/>
            <person name="Deng J."/>
            <person name="Jiang H."/>
            <person name="Liu Y."/>
            <person name="Qu J."/>
            <person name="Song X.-Z."/>
            <person name="Zhang L."/>
            <person name="Thornton R."/>
            <person name="Coyle M."/>
            <person name="Francisco L."/>
            <person name="Jackson L."/>
            <person name="Javaid M."/>
            <person name="Korchina V."/>
            <person name="Kovar C."/>
            <person name="Mata R."/>
            <person name="Mathew T."/>
            <person name="Ngo R."/>
            <person name="Nguyen L."/>
            <person name="Nguyen N."/>
            <person name="Okwuonu G."/>
            <person name="Ongeri F."/>
            <person name="Pham C."/>
            <person name="Simmons D."/>
            <person name="Wilczek-Boney K."/>
            <person name="Hale W."/>
            <person name="Jakkamsetti A."/>
            <person name="Pham P."/>
            <person name="Ruth R."/>
            <person name="San Lucas F."/>
            <person name="Warren J."/>
            <person name="Zhang J."/>
            <person name="Zhao Z."/>
            <person name="Zhou C."/>
            <person name="Zhu D."/>
            <person name="Lee S."/>
            <person name="Bess C."/>
            <person name="Blankenburg K."/>
            <person name="Forbes L."/>
            <person name="Fu Q."/>
            <person name="Gubbala S."/>
            <person name="Hirani K."/>
            <person name="Jayaseelan J.C."/>
            <person name="Lara F."/>
            <person name="Munidasa M."/>
            <person name="Palculict T."/>
            <person name="Patil S."/>
            <person name="Pu L.-L."/>
            <person name="Saada N."/>
            <person name="Tang L."/>
            <person name="Weissenberger G."/>
            <person name="Zhu Y."/>
            <person name="Hemphill L."/>
            <person name="Shang Y."/>
            <person name="Youmans B."/>
            <person name="Ayvaz T."/>
            <person name="Ross M."/>
            <person name="Santibanez J."/>
            <person name="Aqrawi P."/>
            <person name="Gross S."/>
            <person name="Joshi V."/>
            <person name="Fowler G."/>
            <person name="Nazareth L."/>
            <person name="Reid J."/>
            <person name="Worley K."/>
            <person name="Petrosino J."/>
            <person name="Highlander S."/>
            <person name="Gibbs R."/>
        </authorList>
    </citation>
    <scope>NUCLEOTIDE SEQUENCE [LARGE SCALE GENOMIC DNA]</scope>
    <source>
        <strain evidence="3 4">ATCC 23263</strain>
    </source>
</reference>
<dbReference type="CDD" id="cd06414">
    <property type="entry name" value="GH25_LytC-like"/>
    <property type="match status" value="1"/>
</dbReference>
<dbReference type="GO" id="GO:0016998">
    <property type="term" value="P:cell wall macromolecule catabolic process"/>
    <property type="evidence" value="ECO:0007669"/>
    <property type="project" value="InterPro"/>
</dbReference>